<keyword evidence="2" id="KW-1185">Reference proteome</keyword>
<name>A0A914L170_MELIC</name>
<dbReference type="WBParaSite" id="Minc3s00218g07825">
    <property type="protein sequence ID" value="Minc3s00218g07825"/>
    <property type="gene ID" value="Minc3s00218g07825"/>
</dbReference>
<keyword evidence="1" id="KW-0732">Signal</keyword>
<protein>
    <submittedName>
        <fullName evidence="3">Uncharacterized protein</fullName>
    </submittedName>
</protein>
<evidence type="ECO:0000313" key="3">
    <source>
        <dbReference type="WBParaSite" id="Minc3s00218g07825"/>
    </source>
</evidence>
<feature type="signal peptide" evidence="1">
    <location>
        <begin position="1"/>
        <end position="23"/>
    </location>
</feature>
<sequence>MTIQKICNLIKLFVLIAASFVISNCSPAIPRQETIPSLLPNGALHETLTDPFQQQRWISVRPFQDYPRPHNEELGLLLQYLDSKRNAPLLDENVAQLVGESPLGTMRFGKRRNTSPLGTMRFG</sequence>
<reference evidence="3" key="1">
    <citation type="submission" date="2022-11" db="UniProtKB">
        <authorList>
            <consortium name="WormBaseParasite"/>
        </authorList>
    </citation>
    <scope>IDENTIFICATION</scope>
</reference>
<evidence type="ECO:0000313" key="2">
    <source>
        <dbReference type="Proteomes" id="UP000887563"/>
    </source>
</evidence>
<dbReference type="Proteomes" id="UP000887563">
    <property type="component" value="Unplaced"/>
</dbReference>
<proteinExistence type="predicted"/>
<organism evidence="2 3">
    <name type="scientific">Meloidogyne incognita</name>
    <name type="common">Southern root-knot nematode worm</name>
    <name type="synonym">Oxyuris incognita</name>
    <dbReference type="NCBI Taxonomy" id="6306"/>
    <lineage>
        <taxon>Eukaryota</taxon>
        <taxon>Metazoa</taxon>
        <taxon>Ecdysozoa</taxon>
        <taxon>Nematoda</taxon>
        <taxon>Chromadorea</taxon>
        <taxon>Rhabditida</taxon>
        <taxon>Tylenchina</taxon>
        <taxon>Tylenchomorpha</taxon>
        <taxon>Tylenchoidea</taxon>
        <taxon>Meloidogynidae</taxon>
        <taxon>Meloidogyninae</taxon>
        <taxon>Meloidogyne</taxon>
        <taxon>Meloidogyne incognita group</taxon>
    </lineage>
</organism>
<feature type="chain" id="PRO_5037159034" evidence="1">
    <location>
        <begin position="24"/>
        <end position="123"/>
    </location>
</feature>
<evidence type="ECO:0000256" key="1">
    <source>
        <dbReference type="SAM" id="SignalP"/>
    </source>
</evidence>
<accession>A0A914L170</accession>
<dbReference type="AlphaFoldDB" id="A0A914L170"/>